<dbReference type="OrthoDB" id="9995304at2"/>
<dbReference type="EMBL" id="SIHO01000002">
    <property type="protein sequence ID" value="TFU03642.1"/>
    <property type="molecule type" value="Genomic_DNA"/>
</dbReference>
<reference evidence="1 2" key="1">
    <citation type="submission" date="2019-02" db="EMBL/GenBank/DDBJ databases">
        <title>Polymorphobacter sp. isolated from the lake at the Tibet of China.</title>
        <authorList>
            <person name="Li A."/>
        </authorList>
    </citation>
    <scope>NUCLEOTIDE SEQUENCE [LARGE SCALE GENOMIC DNA]</scope>
    <source>
        <strain evidence="1 2">DJ1R-1</strain>
    </source>
</reference>
<organism evidence="1 2">
    <name type="scientific">Glacieibacterium arshaanense</name>
    <dbReference type="NCBI Taxonomy" id="2511025"/>
    <lineage>
        <taxon>Bacteria</taxon>
        <taxon>Pseudomonadati</taxon>
        <taxon>Pseudomonadota</taxon>
        <taxon>Alphaproteobacteria</taxon>
        <taxon>Sphingomonadales</taxon>
        <taxon>Sphingosinicellaceae</taxon>
        <taxon>Glacieibacterium</taxon>
    </lineage>
</organism>
<name>A0A4Y9ENL3_9SPHN</name>
<accession>A0A4Y9ENL3</accession>
<sequence>MSELSDVLTGAGIVGIGAGQLAAEHDAFGGSKMLVAGLLAVLGAQEADKAAAWRLADIRAMQALLGDAAPAVGVGLTLTELDAAWSTLSDALIAHHARIEAAGDRAADAEILKFYVESCARRDLVWPM</sequence>
<dbReference type="Proteomes" id="UP000297737">
    <property type="component" value="Unassembled WGS sequence"/>
</dbReference>
<dbReference type="RefSeq" id="WP_135246235.1">
    <property type="nucleotide sequence ID" value="NZ_SIHO01000002.1"/>
</dbReference>
<comment type="caution">
    <text evidence="1">The sequence shown here is derived from an EMBL/GenBank/DDBJ whole genome shotgun (WGS) entry which is preliminary data.</text>
</comment>
<evidence type="ECO:0000313" key="1">
    <source>
        <dbReference type="EMBL" id="TFU03642.1"/>
    </source>
</evidence>
<protein>
    <submittedName>
        <fullName evidence="1">Uncharacterized protein</fullName>
    </submittedName>
</protein>
<dbReference type="AlphaFoldDB" id="A0A4Y9ENL3"/>
<gene>
    <name evidence="1" type="ORF">EUV02_10855</name>
</gene>
<evidence type="ECO:0000313" key="2">
    <source>
        <dbReference type="Proteomes" id="UP000297737"/>
    </source>
</evidence>
<proteinExistence type="predicted"/>
<keyword evidence="2" id="KW-1185">Reference proteome</keyword>